<name>A0AAF0X4N2_DAUCS</name>
<gene>
    <name evidence="11" type="ORF">DCAR_0519703</name>
</gene>
<dbReference type="PANTHER" id="PTHR35046:SF26">
    <property type="entry name" value="RNA-DIRECTED DNA POLYMERASE"/>
    <property type="match status" value="1"/>
</dbReference>
<keyword evidence="1" id="KW-0808">Transferase</keyword>
<dbReference type="EMBL" id="CP093347">
    <property type="protein sequence ID" value="WOH00344.1"/>
    <property type="molecule type" value="Genomic_DNA"/>
</dbReference>
<reference evidence="11" key="2">
    <citation type="submission" date="2022-03" db="EMBL/GenBank/DDBJ databases">
        <title>Draft title - Genomic analysis of global carrot germplasm unveils the trajectory of domestication and the origin of high carotenoid orange carrot.</title>
        <authorList>
            <person name="Iorizzo M."/>
            <person name="Ellison S."/>
            <person name="Senalik D."/>
            <person name="Macko-Podgorni A."/>
            <person name="Grzebelus D."/>
            <person name="Bostan H."/>
            <person name="Rolling W."/>
            <person name="Curaba J."/>
            <person name="Simon P."/>
        </authorList>
    </citation>
    <scope>NUCLEOTIDE SEQUENCE</scope>
    <source>
        <tissue evidence="11">Leaf</tissue>
    </source>
</reference>
<evidence type="ECO:0000256" key="4">
    <source>
        <dbReference type="ARBA" id="ARBA00022759"/>
    </source>
</evidence>
<keyword evidence="2" id="KW-0548">Nucleotidyltransferase</keyword>
<dbReference type="Gene3D" id="1.10.340.70">
    <property type="match status" value="1"/>
</dbReference>
<dbReference type="GO" id="GO:0003964">
    <property type="term" value="F:RNA-directed DNA polymerase activity"/>
    <property type="evidence" value="ECO:0007669"/>
    <property type="project" value="UniProtKB-KW"/>
</dbReference>
<evidence type="ECO:0000259" key="9">
    <source>
        <dbReference type="Pfam" id="PF17921"/>
    </source>
</evidence>
<dbReference type="CDD" id="cd09274">
    <property type="entry name" value="RNase_HI_RT_Ty3"/>
    <property type="match status" value="1"/>
</dbReference>
<evidence type="ECO:0000313" key="11">
    <source>
        <dbReference type="EMBL" id="WOH00344.1"/>
    </source>
</evidence>
<dbReference type="GO" id="GO:0004519">
    <property type="term" value="F:endonuclease activity"/>
    <property type="evidence" value="ECO:0007669"/>
    <property type="project" value="UniProtKB-KW"/>
</dbReference>
<dbReference type="Proteomes" id="UP000077755">
    <property type="component" value="Chromosome 5"/>
</dbReference>
<feature type="region of interest" description="Disordered" evidence="7">
    <location>
        <begin position="318"/>
        <end position="340"/>
    </location>
</feature>
<evidence type="ECO:0000256" key="3">
    <source>
        <dbReference type="ARBA" id="ARBA00022722"/>
    </source>
</evidence>
<evidence type="ECO:0008006" key="13">
    <source>
        <dbReference type="Google" id="ProtNLM"/>
    </source>
</evidence>
<dbReference type="Pfam" id="PF24626">
    <property type="entry name" value="SH3_Tf2-1"/>
    <property type="match status" value="1"/>
</dbReference>
<dbReference type="AlphaFoldDB" id="A0AAF0X4N2"/>
<feature type="domain" description="Tf2-1-like SH3-like" evidence="10">
    <location>
        <begin position="254"/>
        <end position="315"/>
    </location>
</feature>
<keyword evidence="5" id="KW-0378">Hydrolase</keyword>
<keyword evidence="3" id="KW-0540">Nuclease</keyword>
<reference evidence="11" key="1">
    <citation type="journal article" date="2016" name="Nat. Genet.">
        <title>A high-quality carrot genome assembly provides new insights into carotenoid accumulation and asterid genome evolution.</title>
        <authorList>
            <person name="Iorizzo M."/>
            <person name="Ellison S."/>
            <person name="Senalik D."/>
            <person name="Zeng P."/>
            <person name="Satapoomin P."/>
            <person name="Huang J."/>
            <person name="Bowman M."/>
            <person name="Iovene M."/>
            <person name="Sanseverino W."/>
            <person name="Cavagnaro P."/>
            <person name="Yildiz M."/>
            <person name="Macko-Podgorni A."/>
            <person name="Moranska E."/>
            <person name="Grzebelus E."/>
            <person name="Grzebelus D."/>
            <person name="Ashrafi H."/>
            <person name="Zheng Z."/>
            <person name="Cheng S."/>
            <person name="Spooner D."/>
            <person name="Van Deynze A."/>
            <person name="Simon P."/>
        </authorList>
    </citation>
    <scope>NUCLEOTIDE SEQUENCE</scope>
    <source>
        <tissue evidence="11">Leaf</tissue>
    </source>
</reference>
<dbReference type="GO" id="GO:0016787">
    <property type="term" value="F:hydrolase activity"/>
    <property type="evidence" value="ECO:0007669"/>
    <property type="project" value="UniProtKB-KW"/>
</dbReference>
<dbReference type="InterPro" id="IPR041588">
    <property type="entry name" value="Integrase_H2C2"/>
</dbReference>
<proteinExistence type="predicted"/>
<dbReference type="Gene3D" id="3.30.70.270">
    <property type="match status" value="1"/>
</dbReference>
<accession>A0AAF0X4N2</accession>
<evidence type="ECO:0000256" key="1">
    <source>
        <dbReference type="ARBA" id="ARBA00022679"/>
    </source>
</evidence>
<evidence type="ECO:0000256" key="5">
    <source>
        <dbReference type="ARBA" id="ARBA00022801"/>
    </source>
</evidence>
<protein>
    <recommendedName>
        <fullName evidence="13">Reverse transcriptase RNase H-like domain-containing protein</fullName>
    </recommendedName>
</protein>
<feature type="domain" description="Reverse transcriptase RNase H-like" evidence="8">
    <location>
        <begin position="40"/>
        <end position="139"/>
    </location>
</feature>
<dbReference type="FunFam" id="1.10.340.70:FF:000001">
    <property type="entry name" value="Retrovirus-related Pol polyprotein from transposon gypsy-like Protein"/>
    <property type="match status" value="1"/>
</dbReference>
<evidence type="ECO:0000259" key="10">
    <source>
        <dbReference type="Pfam" id="PF24626"/>
    </source>
</evidence>
<dbReference type="Pfam" id="PF17921">
    <property type="entry name" value="Integrase_H2C2"/>
    <property type="match status" value="1"/>
</dbReference>
<sequence length="340" mass="39341">MAPITECMKGGSFNWTEEAQKSFELLKKKVSAAPILTLPDFNKVFEVDCDASNMRIGDVLSPEGQPIAYFSEKLNNGRKNYSNYDKEFYAIVRALDHWQHYLLYKEFILFSDHESLKYINSQQKLSARHAKWVEFLQSFTFAIKHKSGVLNKVADALTVIFEAHEGRLAGHFGRDKTLALVQENFYWPRMERDVKRHVERCRTCHIAKSHSQNIGLYTPLPKLHEHVRLKIVNQNEKYKKQANKFRKPAVYKEGDLVWIHLRKECFPRGRSGKLSPRADGAFKVLQRIGENAYKIELPGNYGVSATFNVSDLSRYIDENNKDSRTSPFQPGENDAEKSEF</sequence>
<evidence type="ECO:0000256" key="2">
    <source>
        <dbReference type="ARBA" id="ARBA00022695"/>
    </source>
</evidence>
<dbReference type="Pfam" id="PF17917">
    <property type="entry name" value="RT_RNaseH"/>
    <property type="match status" value="1"/>
</dbReference>
<keyword evidence="6" id="KW-0695">RNA-directed DNA polymerase</keyword>
<dbReference type="InterPro" id="IPR041373">
    <property type="entry name" value="RT_RNaseH"/>
</dbReference>
<dbReference type="InterPro" id="IPR056924">
    <property type="entry name" value="SH3_Tf2-1"/>
</dbReference>
<dbReference type="InterPro" id="IPR043128">
    <property type="entry name" value="Rev_trsase/Diguanyl_cyclase"/>
</dbReference>
<evidence type="ECO:0000256" key="6">
    <source>
        <dbReference type="ARBA" id="ARBA00022918"/>
    </source>
</evidence>
<evidence type="ECO:0000256" key="7">
    <source>
        <dbReference type="SAM" id="MobiDB-lite"/>
    </source>
</evidence>
<dbReference type="InterPro" id="IPR043502">
    <property type="entry name" value="DNA/RNA_pol_sf"/>
</dbReference>
<organism evidence="11 12">
    <name type="scientific">Daucus carota subsp. sativus</name>
    <name type="common">Carrot</name>
    <dbReference type="NCBI Taxonomy" id="79200"/>
    <lineage>
        <taxon>Eukaryota</taxon>
        <taxon>Viridiplantae</taxon>
        <taxon>Streptophyta</taxon>
        <taxon>Embryophyta</taxon>
        <taxon>Tracheophyta</taxon>
        <taxon>Spermatophyta</taxon>
        <taxon>Magnoliopsida</taxon>
        <taxon>eudicotyledons</taxon>
        <taxon>Gunneridae</taxon>
        <taxon>Pentapetalae</taxon>
        <taxon>asterids</taxon>
        <taxon>campanulids</taxon>
        <taxon>Apiales</taxon>
        <taxon>Apiaceae</taxon>
        <taxon>Apioideae</taxon>
        <taxon>Scandiceae</taxon>
        <taxon>Daucinae</taxon>
        <taxon>Daucus</taxon>
        <taxon>Daucus sect. Daucus</taxon>
    </lineage>
</organism>
<dbReference type="SUPFAM" id="SSF56672">
    <property type="entry name" value="DNA/RNA polymerases"/>
    <property type="match status" value="1"/>
</dbReference>
<evidence type="ECO:0000259" key="8">
    <source>
        <dbReference type="Pfam" id="PF17917"/>
    </source>
</evidence>
<dbReference type="PANTHER" id="PTHR35046">
    <property type="entry name" value="ZINC KNUCKLE (CCHC-TYPE) FAMILY PROTEIN"/>
    <property type="match status" value="1"/>
</dbReference>
<feature type="domain" description="Integrase zinc-binding" evidence="9">
    <location>
        <begin position="157"/>
        <end position="209"/>
    </location>
</feature>
<keyword evidence="4" id="KW-0255">Endonuclease</keyword>
<keyword evidence="12" id="KW-1185">Reference proteome</keyword>
<evidence type="ECO:0000313" key="12">
    <source>
        <dbReference type="Proteomes" id="UP000077755"/>
    </source>
</evidence>